<dbReference type="Proteomes" id="UP000056905">
    <property type="component" value="Chromosome"/>
</dbReference>
<dbReference type="Pfam" id="PF01810">
    <property type="entry name" value="LysE"/>
    <property type="match status" value="1"/>
</dbReference>
<evidence type="ECO:0000256" key="5">
    <source>
        <dbReference type="ARBA" id="ARBA00023136"/>
    </source>
</evidence>
<keyword evidence="5 6" id="KW-0472">Membrane</keyword>
<gene>
    <name evidence="7" type="ORF">AQ619_02275</name>
</gene>
<dbReference type="OrthoDB" id="9804822at2"/>
<feature type="transmembrane region" description="Helical" evidence="6">
    <location>
        <begin position="6"/>
        <end position="29"/>
    </location>
</feature>
<dbReference type="EMBL" id="CP013002">
    <property type="protein sequence ID" value="ALL12281.1"/>
    <property type="molecule type" value="Genomic_DNA"/>
</dbReference>
<evidence type="ECO:0000256" key="2">
    <source>
        <dbReference type="ARBA" id="ARBA00022475"/>
    </source>
</evidence>
<evidence type="ECO:0000313" key="7">
    <source>
        <dbReference type="EMBL" id="ALL12281.1"/>
    </source>
</evidence>
<dbReference type="RefSeq" id="WP_062143669.1">
    <property type="nucleotide sequence ID" value="NZ_CP013002.1"/>
</dbReference>
<keyword evidence="3 6" id="KW-0812">Transmembrane</keyword>
<dbReference type="PANTHER" id="PTHR30086:SF20">
    <property type="entry name" value="ARGININE EXPORTER PROTEIN ARGO-RELATED"/>
    <property type="match status" value="1"/>
</dbReference>
<protein>
    <submittedName>
        <fullName evidence="7">Lysine transporter LysE</fullName>
    </submittedName>
</protein>
<feature type="transmembrane region" description="Helical" evidence="6">
    <location>
        <begin position="70"/>
        <end position="88"/>
    </location>
</feature>
<dbReference type="KEGG" id="chq:AQ619_02275"/>
<name>A0A0P0NW91_9CAUL</name>
<feature type="transmembrane region" description="Helical" evidence="6">
    <location>
        <begin position="152"/>
        <end position="175"/>
    </location>
</feature>
<dbReference type="GO" id="GO:0015171">
    <property type="term" value="F:amino acid transmembrane transporter activity"/>
    <property type="evidence" value="ECO:0007669"/>
    <property type="project" value="TreeGrafter"/>
</dbReference>
<reference evidence="7 8" key="1">
    <citation type="submission" date="2015-10" db="EMBL/GenBank/DDBJ databases">
        <title>Conservation of the essential genome among Caulobacter and Brevundimonas species.</title>
        <authorList>
            <person name="Scott D."/>
            <person name="Ely B."/>
        </authorList>
    </citation>
    <scope>NUCLEOTIDE SEQUENCE [LARGE SCALE GENOMIC DNA]</scope>
    <source>
        <strain evidence="7 8">CB4</strain>
    </source>
</reference>
<accession>A0A0P0NW91</accession>
<keyword evidence="2" id="KW-1003">Cell membrane</keyword>
<evidence type="ECO:0000256" key="1">
    <source>
        <dbReference type="ARBA" id="ARBA00004651"/>
    </source>
</evidence>
<sequence>MTTLQALLAFGFAALLLTITPGLDTALVLRTAASEGPRRALAAALGIGIGCLVWGVAAACGAGALLTASALAYTALKWAGAAYLVWIGSQMLIRPRSSFEPGVLTSAGGSAFAALRRGLLTNLLNPKVGVFYISFLPQFVPAGADPASFGALLAGLHVILGLIWAGLLIAATVPLAGLLREASVIRGLDRITGSVFIAFGLRLALERR</sequence>
<proteinExistence type="predicted"/>
<evidence type="ECO:0000256" key="6">
    <source>
        <dbReference type="SAM" id="Phobius"/>
    </source>
</evidence>
<keyword evidence="8" id="KW-1185">Reference proteome</keyword>
<organism evidence="7 8">
    <name type="scientific">Caulobacter henricii</name>
    <dbReference type="NCBI Taxonomy" id="69395"/>
    <lineage>
        <taxon>Bacteria</taxon>
        <taxon>Pseudomonadati</taxon>
        <taxon>Pseudomonadota</taxon>
        <taxon>Alphaproteobacteria</taxon>
        <taxon>Caulobacterales</taxon>
        <taxon>Caulobacteraceae</taxon>
        <taxon>Caulobacter</taxon>
    </lineage>
</organism>
<dbReference type="PIRSF" id="PIRSF006324">
    <property type="entry name" value="LeuE"/>
    <property type="match status" value="1"/>
</dbReference>
<evidence type="ECO:0000313" key="8">
    <source>
        <dbReference type="Proteomes" id="UP000056905"/>
    </source>
</evidence>
<keyword evidence="4 6" id="KW-1133">Transmembrane helix</keyword>
<comment type="subcellular location">
    <subcellularLocation>
        <location evidence="1">Cell membrane</location>
        <topology evidence="1">Multi-pass membrane protein</topology>
    </subcellularLocation>
</comment>
<dbReference type="AlphaFoldDB" id="A0A0P0NW91"/>
<feature type="transmembrane region" description="Helical" evidence="6">
    <location>
        <begin position="41"/>
        <end position="64"/>
    </location>
</feature>
<dbReference type="PANTHER" id="PTHR30086">
    <property type="entry name" value="ARGININE EXPORTER PROTEIN ARGO"/>
    <property type="match status" value="1"/>
</dbReference>
<dbReference type="InterPro" id="IPR001123">
    <property type="entry name" value="LeuE-type"/>
</dbReference>
<dbReference type="GO" id="GO:0005886">
    <property type="term" value="C:plasma membrane"/>
    <property type="evidence" value="ECO:0007669"/>
    <property type="project" value="UniProtKB-SubCell"/>
</dbReference>
<evidence type="ECO:0000256" key="4">
    <source>
        <dbReference type="ARBA" id="ARBA00022989"/>
    </source>
</evidence>
<evidence type="ECO:0000256" key="3">
    <source>
        <dbReference type="ARBA" id="ARBA00022692"/>
    </source>
</evidence>